<evidence type="ECO:0000256" key="1">
    <source>
        <dbReference type="SAM" id="MobiDB-lite"/>
    </source>
</evidence>
<evidence type="ECO:0000313" key="2">
    <source>
        <dbReference type="EMBL" id="GFR73701.1"/>
    </source>
</evidence>
<name>A0AAV4FMX9_9GAST</name>
<proteinExistence type="predicted"/>
<protein>
    <submittedName>
        <fullName evidence="2">Uncharacterized protein</fullName>
    </submittedName>
</protein>
<comment type="caution">
    <text evidence="2">The sequence shown here is derived from an EMBL/GenBank/DDBJ whole genome shotgun (WGS) entry which is preliminary data.</text>
</comment>
<reference evidence="2 3" key="1">
    <citation type="journal article" date="2021" name="Elife">
        <title>Chloroplast acquisition without the gene transfer in kleptoplastic sea slugs, Plakobranchus ocellatus.</title>
        <authorList>
            <person name="Maeda T."/>
            <person name="Takahashi S."/>
            <person name="Yoshida T."/>
            <person name="Shimamura S."/>
            <person name="Takaki Y."/>
            <person name="Nagai Y."/>
            <person name="Toyoda A."/>
            <person name="Suzuki Y."/>
            <person name="Arimoto A."/>
            <person name="Ishii H."/>
            <person name="Satoh N."/>
            <person name="Nishiyama T."/>
            <person name="Hasebe M."/>
            <person name="Maruyama T."/>
            <person name="Minagawa J."/>
            <person name="Obokata J."/>
            <person name="Shigenobu S."/>
        </authorList>
    </citation>
    <scope>NUCLEOTIDE SEQUENCE [LARGE SCALE GENOMIC DNA]</scope>
</reference>
<accession>A0AAV4FMX9</accession>
<keyword evidence="3" id="KW-1185">Reference proteome</keyword>
<organism evidence="2 3">
    <name type="scientific">Elysia marginata</name>
    <dbReference type="NCBI Taxonomy" id="1093978"/>
    <lineage>
        <taxon>Eukaryota</taxon>
        <taxon>Metazoa</taxon>
        <taxon>Spiralia</taxon>
        <taxon>Lophotrochozoa</taxon>
        <taxon>Mollusca</taxon>
        <taxon>Gastropoda</taxon>
        <taxon>Heterobranchia</taxon>
        <taxon>Euthyneura</taxon>
        <taxon>Panpulmonata</taxon>
        <taxon>Sacoglossa</taxon>
        <taxon>Placobranchoidea</taxon>
        <taxon>Plakobranchidae</taxon>
        <taxon>Elysia</taxon>
    </lineage>
</organism>
<gene>
    <name evidence="2" type="ORF">ElyMa_005736700</name>
</gene>
<sequence>MLKFLQGVRFSGGDASIFPKKSSERIADGSLPLSEAQEFGQLASLTGHSGVDKHIGETTSIESRVSQKVEEDGCDIDCVMKNNTSCLNNRQNRSHDESSGLVGETDSDTQNLNGLPHTSPNSIDSPKRKLLPDTHNIYDDLTVDNRKRLKLERSKEAKTSAMHSMLGDIHRTGAKCVP</sequence>
<dbReference type="AlphaFoldDB" id="A0AAV4FMX9"/>
<feature type="region of interest" description="Disordered" evidence="1">
    <location>
        <begin position="85"/>
        <end position="132"/>
    </location>
</feature>
<dbReference type="Proteomes" id="UP000762676">
    <property type="component" value="Unassembled WGS sequence"/>
</dbReference>
<feature type="non-terminal residue" evidence="2">
    <location>
        <position position="178"/>
    </location>
</feature>
<feature type="compositionally biased region" description="Polar residues" evidence="1">
    <location>
        <begin position="108"/>
        <end position="124"/>
    </location>
</feature>
<evidence type="ECO:0000313" key="3">
    <source>
        <dbReference type="Proteomes" id="UP000762676"/>
    </source>
</evidence>
<dbReference type="EMBL" id="BMAT01011485">
    <property type="protein sequence ID" value="GFR73701.1"/>
    <property type="molecule type" value="Genomic_DNA"/>
</dbReference>